<dbReference type="AlphaFoldDB" id="A0A0G4EBL3"/>
<keyword evidence="3" id="KW-1185">Reference proteome</keyword>
<name>A0A0G4EBL3_VITBC</name>
<gene>
    <name evidence="2" type="ORF">Vbra_20199</name>
</gene>
<dbReference type="EMBL" id="CDMY01000158">
    <property type="protein sequence ID" value="CEL93366.1"/>
    <property type="molecule type" value="Genomic_DNA"/>
</dbReference>
<evidence type="ECO:0000313" key="2">
    <source>
        <dbReference type="EMBL" id="CEL93366.1"/>
    </source>
</evidence>
<dbReference type="OMA" id="QLCINCS"/>
<dbReference type="VEuPathDB" id="CryptoDB:Vbra_20199"/>
<organism evidence="2 3">
    <name type="scientific">Vitrella brassicaformis (strain CCMP3155)</name>
    <dbReference type="NCBI Taxonomy" id="1169540"/>
    <lineage>
        <taxon>Eukaryota</taxon>
        <taxon>Sar</taxon>
        <taxon>Alveolata</taxon>
        <taxon>Colpodellida</taxon>
        <taxon>Vitrellaceae</taxon>
        <taxon>Vitrella</taxon>
    </lineage>
</organism>
<dbReference type="Proteomes" id="UP000041254">
    <property type="component" value="Unassembled WGS sequence"/>
</dbReference>
<evidence type="ECO:0008006" key="4">
    <source>
        <dbReference type="Google" id="ProtNLM"/>
    </source>
</evidence>
<feature type="compositionally biased region" description="Acidic residues" evidence="1">
    <location>
        <begin position="98"/>
        <end position="122"/>
    </location>
</feature>
<proteinExistence type="predicted"/>
<dbReference type="FunCoup" id="A0A0G4EBL3">
    <property type="interactions" value="2"/>
</dbReference>
<reference evidence="2 3" key="1">
    <citation type="submission" date="2014-11" db="EMBL/GenBank/DDBJ databases">
        <authorList>
            <person name="Zhu J."/>
            <person name="Qi W."/>
            <person name="Song R."/>
        </authorList>
    </citation>
    <scope>NUCLEOTIDE SEQUENCE [LARGE SCALE GENOMIC DNA]</scope>
</reference>
<feature type="compositionally biased region" description="Basic residues" evidence="1">
    <location>
        <begin position="126"/>
        <end position="145"/>
    </location>
</feature>
<sequence>MVENLSNQQLFDLVKKVMDNNENENLTPKLVRRYMEQEMSLPEHAMDVRKDEIRQLIDKFVGPADADADMEGGGSPHDSGEAARASGPVANGVTKESGEDEDDKDKEEDADEDEDYDEDEDDGGSKKRRKTSRAKPAASKKRKTSAPRGGRTSVKAQQMRLMTKAYFDQNAAPLKMKIGPHEESLSIKTFKSGSRGWYINKKLPIDIGGHQGVTCQANCIITVVGSQQWKEGGKVDDDDDDDEEED</sequence>
<evidence type="ECO:0000256" key="1">
    <source>
        <dbReference type="SAM" id="MobiDB-lite"/>
    </source>
</evidence>
<feature type="region of interest" description="Disordered" evidence="1">
    <location>
        <begin position="64"/>
        <end position="156"/>
    </location>
</feature>
<dbReference type="InParanoid" id="A0A0G4EBL3"/>
<evidence type="ECO:0000313" key="3">
    <source>
        <dbReference type="Proteomes" id="UP000041254"/>
    </source>
</evidence>
<protein>
    <recommendedName>
        <fullName evidence="4">DEK C-terminal domain-containing protein</fullName>
    </recommendedName>
</protein>
<accession>A0A0G4EBL3</accession>